<reference evidence="1" key="1">
    <citation type="submission" date="2023-04" db="EMBL/GenBank/DDBJ databases">
        <title>Colletotrichum limetticola genome sequence.</title>
        <authorList>
            <person name="Baroncelli R."/>
        </authorList>
    </citation>
    <scope>NUCLEOTIDE SEQUENCE</scope>
    <source>
        <strain evidence="1">KLA-Anderson</strain>
    </source>
</reference>
<evidence type="ECO:0000313" key="2">
    <source>
        <dbReference type="Proteomes" id="UP001169217"/>
    </source>
</evidence>
<sequence>MGMLVQAAAFDNTSPILGAPAQQQAPPSSTNPYDPTTAAAVAAFYNSPGSASIVLGPGTDGFECELQSWFDGTAPVQATSWIGNGAAGLGWFGST</sequence>
<name>A0ABQ9Q0Y9_9PEZI</name>
<evidence type="ECO:0000313" key="1">
    <source>
        <dbReference type="EMBL" id="KAK0377427.1"/>
    </source>
</evidence>
<protein>
    <submittedName>
        <fullName evidence="1">Uncharacterized protein</fullName>
    </submittedName>
</protein>
<organism evidence="1 2">
    <name type="scientific">Colletotrichum limetticola</name>
    <dbReference type="NCBI Taxonomy" id="1209924"/>
    <lineage>
        <taxon>Eukaryota</taxon>
        <taxon>Fungi</taxon>
        <taxon>Dikarya</taxon>
        <taxon>Ascomycota</taxon>
        <taxon>Pezizomycotina</taxon>
        <taxon>Sordariomycetes</taxon>
        <taxon>Hypocreomycetidae</taxon>
        <taxon>Glomerellales</taxon>
        <taxon>Glomerellaceae</taxon>
        <taxon>Colletotrichum</taxon>
        <taxon>Colletotrichum acutatum species complex</taxon>
    </lineage>
</organism>
<accession>A0ABQ9Q0Y9</accession>
<keyword evidence="2" id="KW-1185">Reference proteome</keyword>
<comment type="caution">
    <text evidence="1">The sequence shown here is derived from an EMBL/GenBank/DDBJ whole genome shotgun (WGS) entry which is preliminary data.</text>
</comment>
<gene>
    <name evidence="1" type="ORF">CLIM01_05245</name>
</gene>
<proteinExistence type="predicted"/>
<dbReference type="EMBL" id="JARUPT010000129">
    <property type="protein sequence ID" value="KAK0377427.1"/>
    <property type="molecule type" value="Genomic_DNA"/>
</dbReference>
<dbReference type="Proteomes" id="UP001169217">
    <property type="component" value="Unassembled WGS sequence"/>
</dbReference>